<keyword evidence="2" id="KW-0963">Cytoplasm</keyword>
<dbReference type="Proteomes" id="UP001152759">
    <property type="component" value="Chromosome 9"/>
</dbReference>
<organism evidence="7 8">
    <name type="scientific">Bemisia tabaci</name>
    <name type="common">Sweetpotato whitefly</name>
    <name type="synonym">Aleurodes tabaci</name>
    <dbReference type="NCBI Taxonomy" id="7038"/>
    <lineage>
        <taxon>Eukaryota</taxon>
        <taxon>Metazoa</taxon>
        <taxon>Ecdysozoa</taxon>
        <taxon>Arthropoda</taxon>
        <taxon>Hexapoda</taxon>
        <taxon>Insecta</taxon>
        <taxon>Pterygota</taxon>
        <taxon>Neoptera</taxon>
        <taxon>Paraneoptera</taxon>
        <taxon>Hemiptera</taxon>
        <taxon>Sternorrhyncha</taxon>
        <taxon>Aleyrodoidea</taxon>
        <taxon>Aleyrodidae</taxon>
        <taxon>Aleyrodinae</taxon>
        <taxon>Bemisia</taxon>
    </lineage>
</organism>
<dbReference type="PRINTS" id="PR00706">
    <property type="entry name" value="PYROGLUPTASE"/>
</dbReference>
<dbReference type="InterPro" id="IPR036440">
    <property type="entry name" value="Peptidase_C15-like_sf"/>
</dbReference>
<dbReference type="SUPFAM" id="SSF53182">
    <property type="entry name" value="Pyrrolidone carboxyl peptidase (pyroglutamate aminopeptidase)"/>
    <property type="match status" value="1"/>
</dbReference>
<evidence type="ECO:0000256" key="2">
    <source>
        <dbReference type="ARBA" id="ARBA00022490"/>
    </source>
</evidence>
<evidence type="ECO:0000256" key="5">
    <source>
        <dbReference type="ARBA" id="ARBA00022807"/>
    </source>
</evidence>
<dbReference type="KEGG" id="btab:109039227"/>
<name>A0A9P0ALJ4_BEMTA</name>
<dbReference type="GO" id="GO:0016920">
    <property type="term" value="F:pyroglutamyl-peptidase activity"/>
    <property type="evidence" value="ECO:0007669"/>
    <property type="project" value="InterPro"/>
</dbReference>
<sequence>MRILITGFGPFGRIADNPSARLAELSGHDFELIDVAYDSVDTLLAGLDPERFDVLLLIGVDSNGEVLKPELHARNWCGKKPDVKGLCPVGPIDEGSPFILNSTLWSDDLLSTVEVDPDLQPSRDAGDYLCNYVYYRALQSFPQKRVGFLHIPPFEKVPREQQVEVLGRILKQIKDSVAVSGIQPGQNGEQVDLSQPSLTNCIEN</sequence>
<dbReference type="GO" id="GO:0005829">
    <property type="term" value="C:cytosol"/>
    <property type="evidence" value="ECO:0007669"/>
    <property type="project" value="InterPro"/>
</dbReference>
<dbReference type="AlphaFoldDB" id="A0A9P0ALJ4"/>
<dbReference type="PANTHER" id="PTHR23402">
    <property type="entry name" value="PROTEASE FAMILY C15 PYROGLUTAMYL-PEPTIDASE I-RELATED"/>
    <property type="match status" value="1"/>
</dbReference>
<evidence type="ECO:0000256" key="6">
    <source>
        <dbReference type="SAM" id="MobiDB-lite"/>
    </source>
</evidence>
<dbReference type="Gene3D" id="3.40.630.20">
    <property type="entry name" value="Peptidase C15, pyroglutamyl peptidase I-like"/>
    <property type="match status" value="1"/>
</dbReference>
<keyword evidence="3" id="KW-0645">Protease</keyword>
<dbReference type="PANTHER" id="PTHR23402:SF1">
    <property type="entry name" value="PYROGLUTAMYL-PEPTIDASE I"/>
    <property type="match status" value="1"/>
</dbReference>
<dbReference type="InterPro" id="IPR000816">
    <property type="entry name" value="Peptidase_C15"/>
</dbReference>
<feature type="region of interest" description="Disordered" evidence="6">
    <location>
        <begin position="184"/>
        <end position="204"/>
    </location>
</feature>
<proteinExistence type="inferred from homology"/>
<evidence type="ECO:0008006" key="9">
    <source>
        <dbReference type="Google" id="ProtNLM"/>
    </source>
</evidence>
<evidence type="ECO:0000256" key="1">
    <source>
        <dbReference type="ARBA" id="ARBA00006641"/>
    </source>
</evidence>
<keyword evidence="5" id="KW-0788">Thiol protease</keyword>
<dbReference type="InterPro" id="IPR016125">
    <property type="entry name" value="Peptidase_C15-like"/>
</dbReference>
<evidence type="ECO:0000256" key="3">
    <source>
        <dbReference type="ARBA" id="ARBA00022670"/>
    </source>
</evidence>
<evidence type="ECO:0000313" key="7">
    <source>
        <dbReference type="EMBL" id="CAH0395816.1"/>
    </source>
</evidence>
<gene>
    <name evidence="7" type="ORF">BEMITA_LOCUS13956</name>
</gene>
<dbReference type="Pfam" id="PF01470">
    <property type="entry name" value="Peptidase_C15"/>
    <property type="match status" value="1"/>
</dbReference>
<accession>A0A9P0ALJ4</accession>
<evidence type="ECO:0000313" key="8">
    <source>
        <dbReference type="Proteomes" id="UP001152759"/>
    </source>
</evidence>
<reference evidence="7" key="1">
    <citation type="submission" date="2021-12" db="EMBL/GenBank/DDBJ databases">
        <authorList>
            <person name="King R."/>
        </authorList>
    </citation>
    <scope>NUCLEOTIDE SEQUENCE</scope>
</reference>
<dbReference type="GO" id="GO:0006508">
    <property type="term" value="P:proteolysis"/>
    <property type="evidence" value="ECO:0007669"/>
    <property type="project" value="UniProtKB-KW"/>
</dbReference>
<keyword evidence="4" id="KW-0378">Hydrolase</keyword>
<evidence type="ECO:0000256" key="4">
    <source>
        <dbReference type="ARBA" id="ARBA00022801"/>
    </source>
</evidence>
<comment type="similarity">
    <text evidence="1">Belongs to the peptidase C15 family.</text>
</comment>
<protein>
    <recommendedName>
        <fullName evidence="9">Pyroglutamyl-peptidase I</fullName>
    </recommendedName>
</protein>
<dbReference type="EMBL" id="OU963870">
    <property type="protein sequence ID" value="CAH0395816.1"/>
    <property type="molecule type" value="Genomic_DNA"/>
</dbReference>
<keyword evidence="8" id="KW-1185">Reference proteome</keyword>